<dbReference type="AlphaFoldDB" id="A0A191ZWC6"/>
<protein>
    <submittedName>
        <fullName evidence="1">Uncharacterized protein</fullName>
    </submittedName>
</protein>
<reference evidence="2" key="1">
    <citation type="submission" date="2016-06" db="EMBL/GenBank/DDBJ databases">
        <authorList>
            <person name="Xu Y."/>
            <person name="Nagy A."/>
            <person name="Yan X."/>
            <person name="Kim S.W."/>
            <person name="Haley B."/>
            <person name="Liu N.T."/>
            <person name="Nou X."/>
        </authorList>
    </citation>
    <scope>NUCLEOTIDE SEQUENCE [LARGE SCALE GENOMIC DNA]</scope>
    <source>
        <strain evidence="2">ATCC 49129</strain>
    </source>
</reference>
<dbReference type="SUPFAM" id="SSF54909">
    <property type="entry name" value="Dimeric alpha+beta barrel"/>
    <property type="match status" value="1"/>
</dbReference>
<evidence type="ECO:0000313" key="2">
    <source>
        <dbReference type="Proteomes" id="UP000078572"/>
    </source>
</evidence>
<sequence>MTIQTNYILISSMDVAPEYEALFNEVYDTEHTPSLLTVPGVRSIQRFKGEPFSMAIGSSVMDKEAPAPIYTAVYEIDDPSVLTSPEWARAVEEGRWTAQVRPHTRDRHHAVYARLPKHG</sequence>
<name>A0A191ZWC6_9RALS</name>
<gene>
    <name evidence="1" type="ORF">A9Y76_07960</name>
</gene>
<dbReference type="OrthoDB" id="6537357at2"/>
<accession>A0A191ZWC6</accession>
<dbReference type="InterPro" id="IPR011008">
    <property type="entry name" value="Dimeric_a/b-barrel"/>
</dbReference>
<dbReference type="STRING" id="190721.ACS15_0702"/>
<organism evidence="1 2">
    <name type="scientific">Ralstonia insidiosa</name>
    <dbReference type="NCBI Taxonomy" id="190721"/>
    <lineage>
        <taxon>Bacteria</taxon>
        <taxon>Pseudomonadati</taxon>
        <taxon>Pseudomonadota</taxon>
        <taxon>Betaproteobacteria</taxon>
        <taxon>Burkholderiales</taxon>
        <taxon>Burkholderiaceae</taxon>
        <taxon>Ralstonia</taxon>
    </lineage>
</organism>
<dbReference type="RefSeq" id="WP_064803348.1">
    <property type="nucleotide sequence ID" value="NZ_CP016022.1"/>
</dbReference>
<dbReference type="EMBL" id="CP016022">
    <property type="protein sequence ID" value="ANJ72409.1"/>
    <property type="molecule type" value="Genomic_DNA"/>
</dbReference>
<evidence type="ECO:0000313" key="1">
    <source>
        <dbReference type="EMBL" id="ANJ72409.1"/>
    </source>
</evidence>
<proteinExistence type="predicted"/>
<dbReference type="GeneID" id="61525950"/>
<dbReference type="Proteomes" id="UP000078572">
    <property type="component" value="Chromosome 1"/>
</dbReference>
<keyword evidence="2" id="KW-1185">Reference proteome</keyword>